<evidence type="ECO:0000256" key="9">
    <source>
        <dbReference type="RuleBase" id="RU004462"/>
    </source>
</evidence>
<evidence type="ECO:0000256" key="3">
    <source>
        <dbReference type="ARBA" id="ARBA00022723"/>
    </source>
</evidence>
<dbReference type="GO" id="GO:0006556">
    <property type="term" value="P:S-adenosylmethionine biosynthetic process"/>
    <property type="evidence" value="ECO:0007669"/>
    <property type="project" value="UniProtKB-UniRule"/>
</dbReference>
<organism evidence="13 14">
    <name type="scientific">Plectonema cf. radiosum LEGE 06105</name>
    <dbReference type="NCBI Taxonomy" id="945769"/>
    <lineage>
        <taxon>Bacteria</taxon>
        <taxon>Bacillati</taxon>
        <taxon>Cyanobacteriota</taxon>
        <taxon>Cyanophyceae</taxon>
        <taxon>Oscillatoriophycideae</taxon>
        <taxon>Oscillatoriales</taxon>
        <taxon>Microcoleaceae</taxon>
        <taxon>Plectonema</taxon>
    </lineage>
</organism>
<evidence type="ECO:0000256" key="1">
    <source>
        <dbReference type="ARBA" id="ARBA00022563"/>
    </source>
</evidence>
<sequence>MKKDFMFTSESVTQGHPDKLCDRISDAIVDRMLQQDPYSRIITECAVSTGIVFLSARFEPNTNVDFTNVARRVIKDVGYDQPSFNDKTCSILTSLEELPVSKEGKFDEKQLTDAQIEQIGVKNQVTVFGFACNQTETLIPLPIWLAHKLARRLDQVRQEEILPYLAPDGKTQVGVEYRDTQSVMPSAYRRPYRIHSITIVASQKDSSYPDLKQLEKEIYETVIKPAFTDESIQPDTNTHIFINPDGIDSPGGPASHAGLTGRKNAIDTYGEYAKHSGAALSGKDPIRIDRVAAYAARYAAKNIVAANIADECEVQLSYTIGQARPVSIEVETFGTGKIAEEQIIEQLQQHFDFRLAGIIRQFNLRLLPSLNQGKFYQQLASYGHMGRMDLELPWEKTDKVSIF</sequence>
<feature type="domain" description="S-adenosylmethionine synthetase C-terminal" evidence="12">
    <location>
        <begin position="251"/>
        <end position="396"/>
    </location>
</feature>
<dbReference type="RefSeq" id="WP_193918043.1">
    <property type="nucleotide sequence ID" value="NZ_JADEWL010000012.1"/>
</dbReference>
<dbReference type="GO" id="GO:0004478">
    <property type="term" value="F:methionine adenosyltransferase activity"/>
    <property type="evidence" value="ECO:0007669"/>
    <property type="project" value="UniProtKB-UniRule"/>
</dbReference>
<proteinExistence type="inferred from homology"/>
<dbReference type="Pfam" id="PF02773">
    <property type="entry name" value="S-AdoMet_synt_C"/>
    <property type="match status" value="1"/>
</dbReference>
<evidence type="ECO:0000259" key="10">
    <source>
        <dbReference type="Pfam" id="PF00438"/>
    </source>
</evidence>
<evidence type="ECO:0000256" key="8">
    <source>
        <dbReference type="NCBIfam" id="TIGR01034"/>
    </source>
</evidence>
<evidence type="ECO:0000313" key="13">
    <source>
        <dbReference type="EMBL" id="MBE9212269.1"/>
    </source>
</evidence>
<dbReference type="GO" id="GO:0006730">
    <property type="term" value="P:one-carbon metabolic process"/>
    <property type="evidence" value="ECO:0007669"/>
    <property type="project" value="UniProtKB-KW"/>
</dbReference>
<reference evidence="13" key="1">
    <citation type="submission" date="2020-10" db="EMBL/GenBank/DDBJ databases">
        <authorList>
            <person name="Castelo-Branco R."/>
            <person name="Eusebio N."/>
            <person name="Adriana R."/>
            <person name="Vieira A."/>
            <person name="Brugerolle De Fraissinette N."/>
            <person name="Rezende De Castro R."/>
            <person name="Schneider M.P."/>
            <person name="Vasconcelos V."/>
            <person name="Leao P.N."/>
        </authorList>
    </citation>
    <scope>NUCLEOTIDE SEQUENCE</scope>
    <source>
        <strain evidence="13">LEGE 06105</strain>
    </source>
</reference>
<comment type="caution">
    <text evidence="13">The sequence shown here is derived from an EMBL/GenBank/DDBJ whole genome shotgun (WGS) entry which is preliminary data.</text>
</comment>
<evidence type="ECO:0000259" key="11">
    <source>
        <dbReference type="Pfam" id="PF02772"/>
    </source>
</evidence>
<keyword evidence="4" id="KW-0547">Nucleotide-binding</keyword>
<dbReference type="InterPro" id="IPR022628">
    <property type="entry name" value="S-AdoMet_synt_N"/>
</dbReference>
<dbReference type="InterPro" id="IPR022630">
    <property type="entry name" value="S-AdoMet_synt_C"/>
</dbReference>
<dbReference type="NCBIfam" id="TIGR01034">
    <property type="entry name" value="metK"/>
    <property type="match status" value="1"/>
</dbReference>
<evidence type="ECO:0000256" key="6">
    <source>
        <dbReference type="ARBA" id="ARBA00022842"/>
    </source>
</evidence>
<dbReference type="CDD" id="cd18079">
    <property type="entry name" value="S-AdoMet_synt"/>
    <property type="match status" value="1"/>
</dbReference>
<keyword evidence="3" id="KW-0479">Metal-binding</keyword>
<accession>A0A8J7F6E4</accession>
<name>A0A8J7F6E4_9CYAN</name>
<keyword evidence="2 13" id="KW-0808">Transferase</keyword>
<dbReference type="AlphaFoldDB" id="A0A8J7F6E4"/>
<feature type="domain" description="S-adenosylmethionine synthetase central" evidence="11">
    <location>
        <begin position="118"/>
        <end position="246"/>
    </location>
</feature>
<dbReference type="EC" id="2.5.1.6" evidence="8"/>
<keyword evidence="1" id="KW-0554">One-carbon metabolism</keyword>
<keyword evidence="7" id="KW-0630">Potassium</keyword>
<evidence type="ECO:0000259" key="12">
    <source>
        <dbReference type="Pfam" id="PF02773"/>
    </source>
</evidence>
<comment type="similarity">
    <text evidence="9">Belongs to the AdoMet synthase family.</text>
</comment>
<evidence type="ECO:0000256" key="5">
    <source>
        <dbReference type="ARBA" id="ARBA00022840"/>
    </source>
</evidence>
<dbReference type="SUPFAM" id="SSF55973">
    <property type="entry name" value="S-adenosylmethionine synthetase"/>
    <property type="match status" value="3"/>
</dbReference>
<evidence type="ECO:0000256" key="2">
    <source>
        <dbReference type="ARBA" id="ARBA00022679"/>
    </source>
</evidence>
<dbReference type="PIRSF" id="PIRSF000497">
    <property type="entry name" value="MAT"/>
    <property type="match status" value="1"/>
</dbReference>
<dbReference type="EMBL" id="JADEWL010000012">
    <property type="protein sequence ID" value="MBE9212269.1"/>
    <property type="molecule type" value="Genomic_DNA"/>
</dbReference>
<dbReference type="Pfam" id="PF02772">
    <property type="entry name" value="S-AdoMet_synt_M"/>
    <property type="match status" value="1"/>
</dbReference>
<keyword evidence="14" id="KW-1185">Reference proteome</keyword>
<evidence type="ECO:0000256" key="7">
    <source>
        <dbReference type="ARBA" id="ARBA00022958"/>
    </source>
</evidence>
<evidence type="ECO:0000256" key="4">
    <source>
        <dbReference type="ARBA" id="ARBA00022741"/>
    </source>
</evidence>
<evidence type="ECO:0000313" key="14">
    <source>
        <dbReference type="Proteomes" id="UP000620559"/>
    </source>
</evidence>
<dbReference type="InterPro" id="IPR022636">
    <property type="entry name" value="S-AdoMet_synthetase_sfam"/>
</dbReference>
<gene>
    <name evidence="13" type="ORF">IQ247_06020</name>
</gene>
<dbReference type="Pfam" id="PF00438">
    <property type="entry name" value="S-AdoMet_synt_N"/>
    <property type="match status" value="1"/>
</dbReference>
<feature type="domain" description="S-adenosylmethionine synthetase N-terminal" evidence="10">
    <location>
        <begin position="5"/>
        <end position="97"/>
    </location>
</feature>
<dbReference type="GO" id="GO:0005524">
    <property type="term" value="F:ATP binding"/>
    <property type="evidence" value="ECO:0007669"/>
    <property type="project" value="UniProtKB-KW"/>
</dbReference>
<dbReference type="Proteomes" id="UP000620559">
    <property type="component" value="Unassembled WGS sequence"/>
</dbReference>
<dbReference type="Gene3D" id="3.30.300.10">
    <property type="match status" value="3"/>
</dbReference>
<dbReference type="PANTHER" id="PTHR11964">
    <property type="entry name" value="S-ADENOSYLMETHIONINE SYNTHETASE"/>
    <property type="match status" value="1"/>
</dbReference>
<dbReference type="InterPro" id="IPR002133">
    <property type="entry name" value="S-AdoMet_synthetase"/>
</dbReference>
<dbReference type="InterPro" id="IPR022629">
    <property type="entry name" value="S-AdoMet_synt_central"/>
</dbReference>
<keyword evidence="5" id="KW-0067">ATP-binding</keyword>
<dbReference type="GO" id="GO:0046872">
    <property type="term" value="F:metal ion binding"/>
    <property type="evidence" value="ECO:0007669"/>
    <property type="project" value="UniProtKB-KW"/>
</dbReference>
<keyword evidence="6" id="KW-0460">Magnesium</keyword>
<protein>
    <recommendedName>
        <fullName evidence="8">Methionine adenosyltransferase</fullName>
        <ecNumber evidence="8">2.5.1.6</ecNumber>
    </recommendedName>
</protein>